<comment type="caution">
    <text evidence="1">The sequence shown here is derived from an EMBL/GenBank/DDBJ whole genome shotgun (WGS) entry which is preliminary data.</text>
</comment>
<gene>
    <name evidence="1" type="ORF">RPERSI_LOCUS845</name>
</gene>
<evidence type="ECO:0000313" key="2">
    <source>
        <dbReference type="Proteomes" id="UP000789920"/>
    </source>
</evidence>
<accession>A0ACA9KJY7</accession>
<name>A0ACA9KJY7_9GLOM</name>
<dbReference type="Proteomes" id="UP000789920">
    <property type="component" value="Unassembled WGS sequence"/>
</dbReference>
<protein>
    <submittedName>
        <fullName evidence="1">14965_t:CDS:1</fullName>
    </submittedName>
</protein>
<evidence type="ECO:0000313" key="1">
    <source>
        <dbReference type="EMBL" id="CAG8477678.1"/>
    </source>
</evidence>
<dbReference type="EMBL" id="CAJVQC010000685">
    <property type="protein sequence ID" value="CAG8477678.1"/>
    <property type="molecule type" value="Genomic_DNA"/>
</dbReference>
<organism evidence="1 2">
    <name type="scientific">Racocetra persica</name>
    <dbReference type="NCBI Taxonomy" id="160502"/>
    <lineage>
        <taxon>Eukaryota</taxon>
        <taxon>Fungi</taxon>
        <taxon>Fungi incertae sedis</taxon>
        <taxon>Mucoromycota</taxon>
        <taxon>Glomeromycotina</taxon>
        <taxon>Glomeromycetes</taxon>
        <taxon>Diversisporales</taxon>
        <taxon>Gigasporaceae</taxon>
        <taxon>Racocetra</taxon>
    </lineage>
</organism>
<keyword evidence="2" id="KW-1185">Reference proteome</keyword>
<reference evidence="1" key="1">
    <citation type="submission" date="2021-06" db="EMBL/GenBank/DDBJ databases">
        <authorList>
            <person name="Kallberg Y."/>
            <person name="Tangrot J."/>
            <person name="Rosling A."/>
        </authorList>
    </citation>
    <scope>NUCLEOTIDE SEQUENCE</scope>
    <source>
        <strain evidence="1">MA461A</strain>
    </source>
</reference>
<feature type="non-terminal residue" evidence="1">
    <location>
        <position position="1"/>
    </location>
</feature>
<proteinExistence type="predicted"/>
<sequence length="93" mass="10382">TNLRRAGGYGAPAEQVCASRMFEVSIGDDHNWSKWVQAKILLWENDPGNQVEYALVGNDVTDKLAYVHEPGNSLKFLDIGDETKLTTFLNTCH</sequence>